<dbReference type="InterPro" id="IPR013107">
    <property type="entry name" value="Acyl-CoA_DH_C"/>
</dbReference>
<evidence type="ECO:0000313" key="3">
    <source>
        <dbReference type="EMBL" id="AHE52119.1"/>
    </source>
</evidence>
<dbReference type="STRING" id="1123269.NX02_01785"/>
<dbReference type="GO" id="GO:0003995">
    <property type="term" value="F:acyl-CoA dehydrogenase activity"/>
    <property type="evidence" value="ECO:0007669"/>
    <property type="project" value="TreeGrafter"/>
</dbReference>
<proteinExistence type="predicted"/>
<evidence type="ECO:0000313" key="4">
    <source>
        <dbReference type="Proteomes" id="UP000018851"/>
    </source>
</evidence>
<dbReference type="GO" id="GO:0050660">
    <property type="term" value="F:flavin adenine dinucleotide binding"/>
    <property type="evidence" value="ECO:0007669"/>
    <property type="project" value="InterPro"/>
</dbReference>
<dbReference type="HOGENOM" id="CLU_018204_2_1_5"/>
<sequence>MAELGAAGLYRATVPKSHGGLELPLPIIVRILERLSKLDGSLGWISHVRFLAPLGLALLPRERFDAIMSGGPDIVGAAVTQPTGTAEATDGGWRITGRWPFASGFDDADIVALHCVVTEGGDPLPSTRLIYAPTRDLQREDSWHALGLKATASHHIVANNVMVNAADAIDLATARSSLPGPLYSGIFQISTLFHCPMALGVAQAAVDDLVDLAQGGRRQFGAATQLKDSETFLFELGKAQAALRAAQAFTDTEARRIWEQAQAGVLSSGLPEAKILQSAIWVTQTCLQVVQSCFSLAGGAAVYSTSSLQRRLRDIQTMAQHVNVHHRHYVEAGRALIQTQGV</sequence>
<keyword evidence="4" id="KW-1185">Reference proteome</keyword>
<dbReference type="KEGG" id="ssan:NX02_01785"/>
<keyword evidence="1" id="KW-0560">Oxidoreductase</keyword>
<dbReference type="InterPro" id="IPR009100">
    <property type="entry name" value="AcylCoA_DH/oxidase_NM_dom_sf"/>
</dbReference>
<gene>
    <name evidence="3" type="ORF">NX02_01785</name>
</gene>
<dbReference type="SUPFAM" id="SSF47203">
    <property type="entry name" value="Acyl-CoA dehydrogenase C-terminal domain-like"/>
    <property type="match status" value="1"/>
</dbReference>
<dbReference type="eggNOG" id="COG1960">
    <property type="taxonomic scope" value="Bacteria"/>
</dbReference>
<dbReference type="PATRIC" id="fig|1123269.5.peg.359"/>
<dbReference type="GO" id="GO:0005737">
    <property type="term" value="C:cytoplasm"/>
    <property type="evidence" value="ECO:0007669"/>
    <property type="project" value="TreeGrafter"/>
</dbReference>
<dbReference type="Pfam" id="PF08028">
    <property type="entry name" value="Acyl-CoA_dh_2"/>
    <property type="match status" value="1"/>
</dbReference>
<dbReference type="Gene3D" id="2.40.110.10">
    <property type="entry name" value="Butyryl-CoA Dehydrogenase, subunit A, domain 2"/>
    <property type="match status" value="1"/>
</dbReference>
<dbReference type="Gene3D" id="1.20.140.10">
    <property type="entry name" value="Butyryl-CoA Dehydrogenase, subunit A, domain 3"/>
    <property type="match status" value="1"/>
</dbReference>
<dbReference type="PANTHER" id="PTHR48083:SF5">
    <property type="entry name" value="NRGC PROTEIN"/>
    <property type="match status" value="1"/>
</dbReference>
<name>W0A2G0_9SPHN</name>
<dbReference type="InterPro" id="IPR037069">
    <property type="entry name" value="AcylCoA_DH/ox_N_sf"/>
</dbReference>
<dbReference type="SUPFAM" id="SSF56645">
    <property type="entry name" value="Acyl-CoA dehydrogenase NM domain-like"/>
    <property type="match status" value="1"/>
</dbReference>
<protein>
    <recommendedName>
        <fullName evidence="2">Acyl-CoA dehydrogenase C-terminal domain-containing protein</fullName>
    </recommendedName>
</protein>
<accession>W0A2G0</accession>
<reference evidence="3 4" key="1">
    <citation type="submission" date="2013-07" db="EMBL/GenBank/DDBJ databases">
        <title>Completed genome of Sphingomonas sanxanigenens NX02.</title>
        <authorList>
            <person name="Ma T."/>
            <person name="Huang H."/>
            <person name="Wu M."/>
            <person name="Li X."/>
            <person name="Li G."/>
        </authorList>
    </citation>
    <scope>NUCLEOTIDE SEQUENCE [LARGE SCALE GENOMIC DNA]</scope>
    <source>
        <strain evidence="3 4">NX02</strain>
    </source>
</reference>
<dbReference type="InterPro" id="IPR036250">
    <property type="entry name" value="AcylCo_DH-like_C"/>
</dbReference>
<dbReference type="AlphaFoldDB" id="W0A2G0"/>
<evidence type="ECO:0000256" key="1">
    <source>
        <dbReference type="ARBA" id="ARBA00023002"/>
    </source>
</evidence>
<dbReference type="Proteomes" id="UP000018851">
    <property type="component" value="Chromosome"/>
</dbReference>
<dbReference type="EMBL" id="CP006644">
    <property type="protein sequence ID" value="AHE52119.1"/>
    <property type="molecule type" value="Genomic_DNA"/>
</dbReference>
<evidence type="ECO:0000259" key="2">
    <source>
        <dbReference type="Pfam" id="PF08028"/>
    </source>
</evidence>
<feature type="domain" description="Acyl-CoA dehydrogenase C-terminal" evidence="2">
    <location>
        <begin position="193"/>
        <end position="324"/>
    </location>
</feature>
<dbReference type="InterPro" id="IPR046373">
    <property type="entry name" value="Acyl-CoA_Oxase/DH_mid-dom_sf"/>
</dbReference>
<dbReference type="GO" id="GO:0033539">
    <property type="term" value="P:fatty acid beta-oxidation using acyl-CoA dehydrogenase"/>
    <property type="evidence" value="ECO:0007669"/>
    <property type="project" value="TreeGrafter"/>
</dbReference>
<organism evidence="3 4">
    <name type="scientific">Sphingomonas sanxanigenens DSM 19645 = NX02</name>
    <dbReference type="NCBI Taxonomy" id="1123269"/>
    <lineage>
        <taxon>Bacteria</taxon>
        <taxon>Pseudomonadati</taxon>
        <taxon>Pseudomonadota</taxon>
        <taxon>Alphaproteobacteria</taxon>
        <taxon>Sphingomonadales</taxon>
        <taxon>Sphingomonadaceae</taxon>
        <taxon>Sphingomonas</taxon>
    </lineage>
</organism>
<dbReference type="PANTHER" id="PTHR48083">
    <property type="entry name" value="MEDIUM-CHAIN SPECIFIC ACYL-COA DEHYDROGENASE, MITOCHONDRIAL-RELATED"/>
    <property type="match status" value="1"/>
</dbReference>
<dbReference type="InterPro" id="IPR050741">
    <property type="entry name" value="Acyl-CoA_dehydrogenase"/>
</dbReference>
<dbReference type="Gene3D" id="1.10.540.10">
    <property type="entry name" value="Acyl-CoA dehydrogenase/oxidase, N-terminal domain"/>
    <property type="match status" value="1"/>
</dbReference>